<reference evidence="7" key="1">
    <citation type="submission" date="2016-10" db="EMBL/GenBank/DDBJ databases">
        <authorList>
            <person name="Varghese N."/>
            <person name="Submissions S."/>
        </authorList>
    </citation>
    <scope>NUCLEOTIDE SEQUENCE [LARGE SCALE GENOMIC DNA]</scope>
    <source>
        <strain evidence="7">ATCC 25963</strain>
    </source>
</reference>
<keyword evidence="7" id="KW-1185">Reference proteome</keyword>
<protein>
    <submittedName>
        <fullName evidence="6">Amino acid adenylation domain-containing protein</fullName>
    </submittedName>
</protein>
<dbReference type="InterPro" id="IPR025110">
    <property type="entry name" value="AMP-bd_C"/>
</dbReference>
<dbReference type="InterPro" id="IPR045851">
    <property type="entry name" value="AMP-bd_C_sf"/>
</dbReference>
<dbReference type="InterPro" id="IPR036736">
    <property type="entry name" value="ACP-like_sf"/>
</dbReference>
<dbReference type="GO" id="GO:0003824">
    <property type="term" value="F:catalytic activity"/>
    <property type="evidence" value="ECO:0007669"/>
    <property type="project" value="InterPro"/>
</dbReference>
<dbReference type="InterPro" id="IPR009081">
    <property type="entry name" value="PP-bd_ACP"/>
</dbReference>
<dbReference type="PANTHER" id="PTHR45527:SF1">
    <property type="entry name" value="FATTY ACID SYNTHASE"/>
    <property type="match status" value="1"/>
</dbReference>
<dbReference type="GO" id="GO:0031177">
    <property type="term" value="F:phosphopantetheine binding"/>
    <property type="evidence" value="ECO:0007669"/>
    <property type="project" value="InterPro"/>
</dbReference>
<dbReference type="NCBIfam" id="TIGR01733">
    <property type="entry name" value="AA-adenyl-dom"/>
    <property type="match status" value="2"/>
</dbReference>
<evidence type="ECO:0000259" key="5">
    <source>
        <dbReference type="PROSITE" id="PS50075"/>
    </source>
</evidence>
<dbReference type="PROSITE" id="PS00455">
    <property type="entry name" value="AMP_BINDING"/>
    <property type="match status" value="2"/>
</dbReference>
<dbReference type="SUPFAM" id="SSF47336">
    <property type="entry name" value="ACP-like"/>
    <property type="match status" value="2"/>
</dbReference>
<dbReference type="SUPFAM" id="SSF56801">
    <property type="entry name" value="Acetyl-CoA synthetase-like"/>
    <property type="match status" value="2"/>
</dbReference>
<dbReference type="STRING" id="54.SAMN02745121_08376"/>
<feature type="domain" description="Carrier" evidence="5">
    <location>
        <begin position="1768"/>
        <end position="1843"/>
    </location>
</feature>
<dbReference type="InterPro" id="IPR010071">
    <property type="entry name" value="AA_adenyl_dom"/>
</dbReference>
<evidence type="ECO:0000256" key="4">
    <source>
        <dbReference type="SAM" id="MobiDB-lite"/>
    </source>
</evidence>
<dbReference type="Pfam" id="PF13193">
    <property type="entry name" value="AMP-binding_C"/>
    <property type="match status" value="2"/>
</dbReference>
<dbReference type="Pfam" id="PF00501">
    <property type="entry name" value="AMP-binding"/>
    <property type="match status" value="2"/>
</dbReference>
<keyword evidence="3" id="KW-0597">Phosphoprotein</keyword>
<sequence>MPLAESVRAHLAGIERPASVVAAGWYGLVAALTDWHGPDIALALDGRDLSALRGALGPLAGFVPGPVALDPRLSFAALVERVDQALAAGRRWQHARAPDPADLRPRFAFLARRRVRAAAGDLTFELTAVDVDSERFELGLVCVDDGAELTLVADPEVLAPAPLGRLAEQYAALLASACLDPSAPLAELSLVDDAGRRELLVDFARGPASAPLDVVAAIRANAAAHPERVAVVDGDRRLTYGALERRSGALAARLHALGVGPESLVAIGLERSVEAVVAVVAALRAGAGYVPIDPEYPADRIAFMLRDAAPRVLVTAAERATTAPEGTVVLDVAAAIASPALAAVDVDVAPDGVAYVIYTSGSTGRPKGAVNLRRGVNNLVGWLQRTFALDGERDVVLHKTPLSFDVSVWELLWPLAVGARLVVARPGGHRDPAYLSALIGREGVTTVHFVPSMLRAFLDAGDPTACASLRRVLTGGEALPAPLARRFRQRLGAELHHLYGPSEAAVDATHGVCPTEPDRPVVSIGRPLAGVEAYVLDDRLRPLPVGLEGELYLGGVALARGYLRRPELTAERFLPHPFAARPGDRLYRTGDRACWLADGRLEIRGRSDFQRKIRGARVELGELEAALREHPGVREAAAFVDEPAPGDLRLAAVVVGAPAEALSGPALRRFLAARLPEFMLPASVTRVDALPLTPSGKLDRLRLPALGRAREAGGEPPRTAIEAVVAEVLGEVLGGPALARGDDFFARGGHSLLAVQANLRLGAAFARSLPLALLFEAPTVAGLAARIEAVLRDDPAPARPGLARVRQGGPLPLSPVQQHLWFLHRLHPDDPAWNMNALVRLRGRLDVGALTRALGELLRRHEILRTTYVEQDGAPVQVVGAPQPVALAHLDLASIAETEPDAAVARLAADEARRPFDLERGPLLRASLLRLADDDAVLALTLPHIVGDDWSMVVLLREVMALYDGAEALPGASFQYADFAAWQRDWLAGPAGQALRRYWKGQLAGVASQAPLLGPRLPPGSRRGRAATLRRRLPAALAERLRGLGRQEGATLFMTLLAGFFALAHRMTGATDLVIGSPFAVRDPIETESMIGPFVNMLPLRVALDDDASARDLLRRVRAVAVAAQVHQALPFDQIAALAREQAGPELSLLESAFVLHSVPRPALQLPGLTLEPIDAEHATAKYDVVLAAAEVDGELECNLEYDLDRTPAGAAEALFDHYLALLAGLVAAPDRPVFALPLADDEPRRRALAAWSVASVPYPGERDLFALFVERALRSPAAPAVDAADARLDYAALARRAERLAAHLQALGVRPGAHVGVALEPSAALIVAVLGVLAAGAVYVPLDVTGAPERLAFLIADAGLRHIVADETSAAALPPGAAAIVRLDRDAAAIAAGLPRVPVARGGDDLACIMYTSGSTGRPKGVEVTHRAILRLAFGQPALAFVAGDRFGMVATPTFDASTFELWCALLCGACVVPLDRLTRLDPPALAAWLRERRISVLFLTTALLQQLVSVVPDACAGLRVLLFGGQLCHPPMVRKLLDAGRPALLLHLYGPTECTVFATAAVLDDLPAGAASVPIGGPIAHTVAYVLDARLQPVPVGALGELHLAGPGLARGYLGRPELTAERFIPDPFAPTAGARMYRTGDVVRRLPDGGLDFVGRRDRQIKLRGQRIELGEIEVVLAEHPGVLAAAVVVASDGTQLVAHLVAGEPTPTHRELDAHLRARLPAAMVPSHFAWHTALPLTPHGKVDHAALAAHAGAPLTGDDPSARPGTPSEQLLAAIWSDILDVDGVGLHDDFFALGGHSLLATRVVSRIRSELAADLPLRAVFEAPTLAALARRVDAARGHAASAIALPLTPVDDPAPPLSLAQESMFAACEVLPSGPWFNVQVGMRVVGPLDVHALARGVEVLVDRHEALRTTFARQGGRPVQRVAAPAPGLAHLLDLSESPPDRRAADVTRAALFDARRPFDLAEGPLVRVTVVRLAAEEHVVLWTMHHIIGDGLSVDLLLRELGELYDAACHGRPAALPPLSLRYRDYCHWQRAWLAGDALAGQLDYWVTRLQGPRRALRFPGAAAEPELSLRTATAQRSLSGEQLATLRALGRTATATIFMTVLAALCHALSELTGERDICVGTLVGGRRPETEGLVGMFLNTLVLRLWTDPQADFLALVRAAREAVLAAHANAEVPFEAVVGALERRGPLDRRALLQVMLQLEPEFTPPLAAPGLRVEPFTVPDPGDVTVTLSDLVVGVRERADGLDLMLRYKPTSCPSSVAEGLLAAIADALSGQPGDAQRPSGRDLGARPRLAEAGR</sequence>
<dbReference type="InterPro" id="IPR023213">
    <property type="entry name" value="CAT-like_dom_sf"/>
</dbReference>
<dbReference type="PROSITE" id="PS00012">
    <property type="entry name" value="PHOSPHOPANTETHEINE"/>
    <property type="match status" value="1"/>
</dbReference>
<dbReference type="PROSITE" id="PS50075">
    <property type="entry name" value="CARRIER"/>
    <property type="match status" value="2"/>
</dbReference>
<dbReference type="GO" id="GO:0043041">
    <property type="term" value="P:amino acid activation for nonribosomal peptide biosynthetic process"/>
    <property type="evidence" value="ECO:0007669"/>
    <property type="project" value="TreeGrafter"/>
</dbReference>
<dbReference type="Gene3D" id="2.30.38.10">
    <property type="entry name" value="Luciferase, Domain 3"/>
    <property type="match status" value="2"/>
</dbReference>
<evidence type="ECO:0000313" key="6">
    <source>
        <dbReference type="EMBL" id="SFF36086.1"/>
    </source>
</evidence>
<dbReference type="FunFam" id="3.40.50.980:FF:000001">
    <property type="entry name" value="Non-ribosomal peptide synthetase"/>
    <property type="match status" value="1"/>
</dbReference>
<dbReference type="Pfam" id="PF00550">
    <property type="entry name" value="PP-binding"/>
    <property type="match status" value="2"/>
</dbReference>
<dbReference type="InterPro" id="IPR000873">
    <property type="entry name" value="AMP-dep_synth/lig_dom"/>
</dbReference>
<dbReference type="SMART" id="SM00823">
    <property type="entry name" value="PKS_PP"/>
    <property type="match status" value="2"/>
</dbReference>
<dbReference type="FunFam" id="1.10.1200.10:FF:000016">
    <property type="entry name" value="Non-ribosomal peptide synthase"/>
    <property type="match status" value="1"/>
</dbReference>
<dbReference type="InterPro" id="IPR020845">
    <property type="entry name" value="AMP-binding_CS"/>
</dbReference>
<evidence type="ECO:0000256" key="1">
    <source>
        <dbReference type="ARBA" id="ARBA00001957"/>
    </source>
</evidence>
<feature type="domain" description="Carrier" evidence="5">
    <location>
        <begin position="716"/>
        <end position="791"/>
    </location>
</feature>
<dbReference type="FunFam" id="2.30.38.10:FF:000001">
    <property type="entry name" value="Non-ribosomal peptide synthetase PvdI"/>
    <property type="match status" value="2"/>
</dbReference>
<dbReference type="Pfam" id="PF00668">
    <property type="entry name" value="Condensation"/>
    <property type="match status" value="2"/>
</dbReference>
<dbReference type="Gene3D" id="1.10.1200.10">
    <property type="entry name" value="ACP-like"/>
    <property type="match status" value="2"/>
</dbReference>
<dbReference type="CDD" id="cd17646">
    <property type="entry name" value="A_NRPS_AB3403-like"/>
    <property type="match status" value="1"/>
</dbReference>
<organism evidence="6 7">
    <name type="scientific">Nannocystis exedens</name>
    <dbReference type="NCBI Taxonomy" id="54"/>
    <lineage>
        <taxon>Bacteria</taxon>
        <taxon>Pseudomonadati</taxon>
        <taxon>Myxococcota</taxon>
        <taxon>Polyangia</taxon>
        <taxon>Nannocystales</taxon>
        <taxon>Nannocystaceae</taxon>
        <taxon>Nannocystis</taxon>
    </lineage>
</organism>
<name>A0A1I2I5B1_9BACT</name>
<evidence type="ECO:0000256" key="3">
    <source>
        <dbReference type="ARBA" id="ARBA00022553"/>
    </source>
</evidence>
<keyword evidence="2" id="KW-0596">Phosphopantetheine</keyword>
<dbReference type="Gene3D" id="3.30.300.30">
    <property type="match status" value="2"/>
</dbReference>
<dbReference type="GO" id="GO:0044550">
    <property type="term" value="P:secondary metabolite biosynthetic process"/>
    <property type="evidence" value="ECO:0007669"/>
    <property type="project" value="TreeGrafter"/>
</dbReference>
<accession>A0A1I2I5B1</accession>
<dbReference type="Proteomes" id="UP000199400">
    <property type="component" value="Unassembled WGS sequence"/>
</dbReference>
<evidence type="ECO:0000313" key="7">
    <source>
        <dbReference type="Proteomes" id="UP000199400"/>
    </source>
</evidence>
<feature type="compositionally biased region" description="Basic and acidic residues" evidence="4">
    <location>
        <begin position="2293"/>
        <end position="2308"/>
    </location>
</feature>
<dbReference type="GO" id="GO:0005737">
    <property type="term" value="C:cytoplasm"/>
    <property type="evidence" value="ECO:0007669"/>
    <property type="project" value="TreeGrafter"/>
</dbReference>
<proteinExistence type="predicted"/>
<dbReference type="PANTHER" id="PTHR45527">
    <property type="entry name" value="NONRIBOSOMAL PEPTIDE SYNTHETASE"/>
    <property type="match status" value="1"/>
</dbReference>
<comment type="cofactor">
    <cofactor evidence="1">
        <name>pantetheine 4'-phosphate</name>
        <dbReference type="ChEBI" id="CHEBI:47942"/>
    </cofactor>
</comment>
<gene>
    <name evidence="6" type="ORF">SAMN02745121_08376</name>
</gene>
<dbReference type="GO" id="GO:0072330">
    <property type="term" value="P:monocarboxylic acid biosynthetic process"/>
    <property type="evidence" value="ECO:0007669"/>
    <property type="project" value="UniProtKB-ARBA"/>
</dbReference>
<feature type="region of interest" description="Disordered" evidence="4">
    <location>
        <begin position="2284"/>
        <end position="2308"/>
    </location>
</feature>
<dbReference type="CDD" id="cd19531">
    <property type="entry name" value="LCL_NRPS-like"/>
    <property type="match status" value="2"/>
</dbReference>
<dbReference type="InterPro" id="IPR020806">
    <property type="entry name" value="PKS_PP-bd"/>
</dbReference>
<dbReference type="Gene3D" id="3.40.50.980">
    <property type="match status" value="4"/>
</dbReference>
<dbReference type="InterPro" id="IPR006162">
    <property type="entry name" value="Ppantetheine_attach_site"/>
</dbReference>
<evidence type="ECO:0000256" key="2">
    <source>
        <dbReference type="ARBA" id="ARBA00022450"/>
    </source>
</evidence>
<dbReference type="Gene3D" id="3.30.559.30">
    <property type="entry name" value="Nonribosomal peptide synthetase, condensation domain"/>
    <property type="match status" value="3"/>
</dbReference>
<dbReference type="SUPFAM" id="SSF52777">
    <property type="entry name" value="CoA-dependent acyltransferases"/>
    <property type="match status" value="5"/>
</dbReference>
<dbReference type="EMBL" id="FOMX01000053">
    <property type="protein sequence ID" value="SFF36086.1"/>
    <property type="molecule type" value="Genomic_DNA"/>
</dbReference>
<dbReference type="FunFam" id="3.40.50.12780:FF:000012">
    <property type="entry name" value="Non-ribosomal peptide synthetase"/>
    <property type="match status" value="1"/>
</dbReference>
<dbReference type="InterPro" id="IPR001242">
    <property type="entry name" value="Condensation_dom"/>
</dbReference>
<dbReference type="Gene3D" id="3.30.559.10">
    <property type="entry name" value="Chloramphenicol acetyltransferase-like domain"/>
    <property type="match status" value="2"/>
</dbReference>